<keyword evidence="3" id="KW-1185">Reference proteome</keyword>
<keyword evidence="1" id="KW-0812">Transmembrane</keyword>
<organism evidence="2 3">
    <name type="scientific">Bizionia sediminis</name>
    <dbReference type="NCBI Taxonomy" id="1737064"/>
    <lineage>
        <taxon>Bacteria</taxon>
        <taxon>Pseudomonadati</taxon>
        <taxon>Bacteroidota</taxon>
        <taxon>Flavobacteriia</taxon>
        <taxon>Flavobacteriales</taxon>
        <taxon>Flavobacteriaceae</taxon>
        <taxon>Bizionia</taxon>
    </lineage>
</organism>
<evidence type="ECO:0008006" key="4">
    <source>
        <dbReference type="Google" id="ProtNLM"/>
    </source>
</evidence>
<feature type="transmembrane region" description="Helical" evidence="1">
    <location>
        <begin position="9"/>
        <end position="30"/>
    </location>
</feature>
<protein>
    <recommendedName>
        <fullName evidence="4">DUF748 domain-containing protein</fullName>
    </recommendedName>
</protein>
<evidence type="ECO:0000313" key="2">
    <source>
        <dbReference type="EMBL" id="MFD2552190.1"/>
    </source>
</evidence>
<gene>
    <name evidence="2" type="ORF">ACFSQP_10220</name>
</gene>
<keyword evidence="1" id="KW-0472">Membrane</keyword>
<comment type="caution">
    <text evidence="2">The sequence shown here is derived from an EMBL/GenBank/DDBJ whole genome shotgun (WGS) entry which is preliminary data.</text>
</comment>
<evidence type="ECO:0000256" key="1">
    <source>
        <dbReference type="SAM" id="Phobius"/>
    </source>
</evidence>
<evidence type="ECO:0000313" key="3">
    <source>
        <dbReference type="Proteomes" id="UP001597472"/>
    </source>
</evidence>
<dbReference type="RefSeq" id="WP_376894072.1">
    <property type="nucleotide sequence ID" value="NZ_JBHULS010000004.1"/>
</dbReference>
<accession>A0ABW5KW94</accession>
<name>A0ABW5KW94_9FLAO</name>
<dbReference type="Proteomes" id="UP001597472">
    <property type="component" value="Unassembled WGS sequence"/>
</dbReference>
<dbReference type="EMBL" id="JBHULS010000004">
    <property type="protein sequence ID" value="MFD2552190.1"/>
    <property type="molecule type" value="Genomic_DNA"/>
</dbReference>
<reference evidence="3" key="1">
    <citation type="journal article" date="2019" name="Int. J. Syst. Evol. Microbiol.">
        <title>The Global Catalogue of Microorganisms (GCM) 10K type strain sequencing project: providing services to taxonomists for standard genome sequencing and annotation.</title>
        <authorList>
            <consortium name="The Broad Institute Genomics Platform"/>
            <consortium name="The Broad Institute Genome Sequencing Center for Infectious Disease"/>
            <person name="Wu L."/>
            <person name="Ma J."/>
        </authorList>
    </citation>
    <scope>NUCLEOTIDE SEQUENCE [LARGE SCALE GENOMIC DNA]</scope>
    <source>
        <strain evidence="3">KCTC 42587</strain>
    </source>
</reference>
<keyword evidence="1" id="KW-1133">Transmembrane helix</keyword>
<sequence>MEATLKKRLGIFFLIIGVVGLLLIGLQWFIENKIENTLKTELPKNVQLTYSALDFNIFTGSLALHNTAVYRLGRVTNDTLLDLKLEQLQLERVSYWHYFVNNTISLSNVALRNPKIQYRHNPKVTKDSYKPESGNALKIPIRVANFELTNGHIQINNAANDSLLFWVNNVHLDIQAIRVDQKTLKEKIPFAYTNLALLSDSLYVKVGAYDALKAAAFSFKNNQLKVQDILFKTIYSKKQLSQVITKERDHYNVAVKLLQVNDLFYGFRNNKILQIKSPQITISQIDAAIFRDKLVADDPSFKPLYSRMLRHLNSDLALDEVKILDSKISYSEKVKIDRQAGTVNFNDFQASITNVSNTYLAPTKTTLKIKTQFMNHAPLQVNWEFDVNDQTDRFLFQAELRGVQAAYLNKFVEPNLNARLEGALEQTFFTINGTNNLSDIDFKTKYQNFTVNLLRQDGKDKNAFLSDILNIFVPKNSKHQKLEFKEVTKSGIKRNSSQSVFNYIWINVRAGLKKAMTI</sequence>
<proteinExistence type="predicted"/>